<dbReference type="Pfam" id="PF00535">
    <property type="entry name" value="Glycos_transf_2"/>
    <property type="match status" value="1"/>
</dbReference>
<dbReference type="CDD" id="cd00761">
    <property type="entry name" value="Glyco_tranf_GTA_type"/>
    <property type="match status" value="1"/>
</dbReference>
<name>A0A3S0WGZ7_9GAMM</name>
<gene>
    <name evidence="2" type="ORF">ELY33_13695</name>
</gene>
<dbReference type="AlphaFoldDB" id="A0A3S0WGZ7"/>
<dbReference type="GO" id="GO:0016740">
    <property type="term" value="F:transferase activity"/>
    <property type="evidence" value="ECO:0007669"/>
    <property type="project" value="UniProtKB-KW"/>
</dbReference>
<organism evidence="2 3">
    <name type="scientific">Vreelandella andesensis</name>
    <dbReference type="NCBI Taxonomy" id="447567"/>
    <lineage>
        <taxon>Bacteria</taxon>
        <taxon>Pseudomonadati</taxon>
        <taxon>Pseudomonadota</taxon>
        <taxon>Gammaproteobacteria</taxon>
        <taxon>Oceanospirillales</taxon>
        <taxon>Halomonadaceae</taxon>
        <taxon>Vreelandella</taxon>
    </lineage>
</organism>
<keyword evidence="2" id="KW-0808">Transferase</keyword>
<dbReference type="Gene3D" id="3.90.550.10">
    <property type="entry name" value="Spore Coat Polysaccharide Biosynthesis Protein SpsA, Chain A"/>
    <property type="match status" value="1"/>
</dbReference>
<reference evidence="2 3" key="1">
    <citation type="submission" date="2018-12" db="EMBL/GenBank/DDBJ databases">
        <title>three novel Halomonas strain isolated from plants.</title>
        <authorList>
            <person name="Sun C."/>
        </authorList>
    </citation>
    <scope>NUCLEOTIDE SEQUENCE [LARGE SCALE GENOMIC DNA]</scope>
    <source>
        <strain evidence="2 3">DSM 19434</strain>
    </source>
</reference>
<dbReference type="InterPro" id="IPR001173">
    <property type="entry name" value="Glyco_trans_2-like"/>
</dbReference>
<dbReference type="OrthoDB" id="8350085at2"/>
<dbReference type="Proteomes" id="UP000287336">
    <property type="component" value="Unassembled WGS sequence"/>
</dbReference>
<evidence type="ECO:0000313" key="3">
    <source>
        <dbReference type="Proteomes" id="UP000287336"/>
    </source>
</evidence>
<keyword evidence="3" id="KW-1185">Reference proteome</keyword>
<proteinExistence type="predicted"/>
<evidence type="ECO:0000313" key="2">
    <source>
        <dbReference type="EMBL" id="RUR28666.1"/>
    </source>
</evidence>
<feature type="domain" description="Glycosyltransferase 2-like" evidence="1">
    <location>
        <begin position="6"/>
        <end position="98"/>
    </location>
</feature>
<dbReference type="InterPro" id="IPR029044">
    <property type="entry name" value="Nucleotide-diphossugar_trans"/>
</dbReference>
<evidence type="ECO:0000259" key="1">
    <source>
        <dbReference type="Pfam" id="PF00535"/>
    </source>
</evidence>
<sequence length="307" mass="35973">MLIFFVFSYNRGPHLKNCIESIETCASNHRIIVFDDASNDSETQHILDEIETRHEVRRRSDKESSNQHGALYTNMQRAIDSVEEDCLICFLQDDTQLVRKIDEQDIQFIEDYFETFPNGGFLAPVFQKKITRQRTLDRFVFRPDRGTYVCEHRSRKQVAGVYYSDISITRSDRLRKANWTFLSGEFDNEQQAKASFLEMGYLPAPFAMWLPNPPAYRNKKKNVTFRLAEIVNQAGFYPFNIMDSETTEKLRKRSTEHAPIAEDYLTVAVEGLKKPWIYDPLRRYRLLRKLAKLEGFVRGLGRTKTPN</sequence>
<comment type="caution">
    <text evidence="2">The sequence shown here is derived from an EMBL/GenBank/DDBJ whole genome shotgun (WGS) entry which is preliminary data.</text>
</comment>
<dbReference type="SUPFAM" id="SSF53448">
    <property type="entry name" value="Nucleotide-diphospho-sugar transferases"/>
    <property type="match status" value="1"/>
</dbReference>
<protein>
    <submittedName>
        <fullName evidence="2">Glycosyltransferase</fullName>
    </submittedName>
</protein>
<accession>A0A3S0WGZ7</accession>
<dbReference type="EMBL" id="RZHG01000024">
    <property type="protein sequence ID" value="RUR28666.1"/>
    <property type="molecule type" value="Genomic_DNA"/>
</dbReference>